<reference evidence="1 2" key="1">
    <citation type="submission" date="2018-06" db="EMBL/GenBank/DDBJ databases">
        <authorList>
            <consortium name="Pathogen Informatics"/>
            <person name="Doyle S."/>
        </authorList>
    </citation>
    <scope>NUCLEOTIDE SEQUENCE [LARGE SCALE GENOMIC DNA]</scope>
    <source>
        <strain evidence="1 2">NCTC7922</strain>
    </source>
</reference>
<sequence length="67" mass="7390">MLSKQIPLGIYEKALPAGDELNQAILLNNKYIFKHLPINSPQYSPQGVVVIHGGILNSVEIFSVMVQ</sequence>
<evidence type="ECO:0000313" key="2">
    <source>
        <dbReference type="Proteomes" id="UP000254174"/>
    </source>
</evidence>
<proteinExistence type="predicted"/>
<dbReference type="RefSeq" id="WP_001545728.1">
    <property type="nucleotide sequence ID" value="NZ_AP022069.1"/>
</dbReference>
<organism evidence="1 2">
    <name type="scientific">Escherichia coli</name>
    <dbReference type="NCBI Taxonomy" id="562"/>
    <lineage>
        <taxon>Bacteria</taxon>
        <taxon>Pseudomonadati</taxon>
        <taxon>Pseudomonadota</taxon>
        <taxon>Gammaproteobacteria</taxon>
        <taxon>Enterobacterales</taxon>
        <taxon>Enterobacteriaceae</taxon>
        <taxon>Escherichia</taxon>
    </lineage>
</organism>
<dbReference type="AlphaFoldDB" id="A0A2X1PJI5"/>
<dbReference type="EMBL" id="UGFC01000006">
    <property type="protein sequence ID" value="STM19044.1"/>
    <property type="molecule type" value="Genomic_DNA"/>
</dbReference>
<name>A0A2X1PJI5_ECOLX</name>
<dbReference type="Proteomes" id="UP000254174">
    <property type="component" value="Unassembled WGS sequence"/>
</dbReference>
<evidence type="ECO:0000313" key="1">
    <source>
        <dbReference type="EMBL" id="STM19044.1"/>
    </source>
</evidence>
<gene>
    <name evidence="1" type="ORF">NCTC7922_05276</name>
</gene>
<accession>A0A2X1PJI5</accession>
<protein>
    <submittedName>
        <fullName evidence="1">Uncharacterized protein</fullName>
    </submittedName>
</protein>